<feature type="non-terminal residue" evidence="1">
    <location>
        <position position="1"/>
    </location>
</feature>
<sequence>GIEAFAQRSLANIGEQSQCSKGPWRRVASISEQNQRKFAQRTLARVGELRQSVLGSWRELASSGEEMLSKAVLCYVSENP</sequence>
<dbReference type="Proteomes" id="UP000236291">
    <property type="component" value="Unassembled WGS sequence"/>
</dbReference>
<reference evidence="1 2" key="2">
    <citation type="journal article" date="2017" name="Front. Plant Sci.">
        <title>Gene Classification and Mining of Molecular Markers Useful in Red Clover (Trifolium pratense) Breeding.</title>
        <authorList>
            <person name="Istvanek J."/>
            <person name="Dluhosova J."/>
            <person name="Dluhos P."/>
            <person name="Patkova L."/>
            <person name="Nedelnik J."/>
            <person name="Repkova J."/>
        </authorList>
    </citation>
    <scope>NUCLEOTIDE SEQUENCE [LARGE SCALE GENOMIC DNA]</scope>
    <source>
        <strain evidence="2">cv. Tatra</strain>
        <tissue evidence="1">Young leaves</tissue>
    </source>
</reference>
<organism evidence="1 2">
    <name type="scientific">Trifolium pratense</name>
    <name type="common">Red clover</name>
    <dbReference type="NCBI Taxonomy" id="57577"/>
    <lineage>
        <taxon>Eukaryota</taxon>
        <taxon>Viridiplantae</taxon>
        <taxon>Streptophyta</taxon>
        <taxon>Embryophyta</taxon>
        <taxon>Tracheophyta</taxon>
        <taxon>Spermatophyta</taxon>
        <taxon>Magnoliopsida</taxon>
        <taxon>eudicotyledons</taxon>
        <taxon>Gunneridae</taxon>
        <taxon>Pentapetalae</taxon>
        <taxon>rosids</taxon>
        <taxon>fabids</taxon>
        <taxon>Fabales</taxon>
        <taxon>Fabaceae</taxon>
        <taxon>Papilionoideae</taxon>
        <taxon>50 kb inversion clade</taxon>
        <taxon>NPAAA clade</taxon>
        <taxon>Hologalegina</taxon>
        <taxon>IRL clade</taxon>
        <taxon>Trifolieae</taxon>
        <taxon>Trifolium</taxon>
    </lineage>
</organism>
<name>A0A2K3K1N8_TRIPR</name>
<accession>A0A2K3K1N8</accession>
<protein>
    <submittedName>
        <fullName evidence="1">Uncharacterized protein</fullName>
    </submittedName>
</protein>
<dbReference type="AlphaFoldDB" id="A0A2K3K1N8"/>
<comment type="caution">
    <text evidence="1">The sequence shown here is derived from an EMBL/GenBank/DDBJ whole genome shotgun (WGS) entry which is preliminary data.</text>
</comment>
<gene>
    <name evidence="1" type="ORF">L195_g060075</name>
</gene>
<evidence type="ECO:0000313" key="1">
    <source>
        <dbReference type="EMBL" id="PNX60215.1"/>
    </source>
</evidence>
<reference evidence="1 2" key="1">
    <citation type="journal article" date="2014" name="Am. J. Bot.">
        <title>Genome assembly and annotation for red clover (Trifolium pratense; Fabaceae).</title>
        <authorList>
            <person name="Istvanek J."/>
            <person name="Jaros M."/>
            <person name="Krenek A."/>
            <person name="Repkova J."/>
        </authorList>
    </citation>
    <scope>NUCLEOTIDE SEQUENCE [LARGE SCALE GENOMIC DNA]</scope>
    <source>
        <strain evidence="2">cv. Tatra</strain>
        <tissue evidence="1">Young leaves</tissue>
    </source>
</reference>
<proteinExistence type="predicted"/>
<evidence type="ECO:0000313" key="2">
    <source>
        <dbReference type="Proteomes" id="UP000236291"/>
    </source>
</evidence>
<dbReference type="EMBL" id="ASHM01135634">
    <property type="protein sequence ID" value="PNX60215.1"/>
    <property type="molecule type" value="Genomic_DNA"/>
</dbReference>